<accession>A0A1H9RKZ2</accession>
<dbReference type="STRING" id="1601833.SAMN05518684_103213"/>
<organism evidence="2 3">
    <name type="scientific">Salipaludibacillus aurantiacus</name>
    <dbReference type="NCBI Taxonomy" id="1601833"/>
    <lineage>
        <taxon>Bacteria</taxon>
        <taxon>Bacillati</taxon>
        <taxon>Bacillota</taxon>
        <taxon>Bacilli</taxon>
        <taxon>Bacillales</taxon>
        <taxon>Bacillaceae</taxon>
    </lineage>
</organism>
<dbReference type="AlphaFoldDB" id="A0A1H9RKZ2"/>
<keyword evidence="2" id="KW-0449">Lipoprotein</keyword>
<name>A0A1H9RKZ2_9BACI</name>
<dbReference type="Proteomes" id="UP000198571">
    <property type="component" value="Unassembled WGS sequence"/>
</dbReference>
<dbReference type="EMBL" id="FOGT01000003">
    <property type="protein sequence ID" value="SER73334.1"/>
    <property type="molecule type" value="Genomic_DNA"/>
</dbReference>
<keyword evidence="3" id="KW-1185">Reference proteome</keyword>
<reference evidence="3" key="1">
    <citation type="submission" date="2016-10" db="EMBL/GenBank/DDBJ databases">
        <authorList>
            <person name="Varghese N."/>
            <person name="Submissions S."/>
        </authorList>
    </citation>
    <scope>NUCLEOTIDE SEQUENCE [LARGE SCALE GENOMIC DNA]</scope>
    <source>
        <strain evidence="3">S9</strain>
    </source>
</reference>
<proteinExistence type="predicted"/>
<dbReference type="OrthoDB" id="2968939at2"/>
<dbReference type="RefSeq" id="WP_093048088.1">
    <property type="nucleotide sequence ID" value="NZ_FOGT01000003.1"/>
</dbReference>
<feature type="chain" id="PRO_5038400773" evidence="1">
    <location>
        <begin position="22"/>
        <end position="319"/>
    </location>
</feature>
<evidence type="ECO:0000313" key="3">
    <source>
        <dbReference type="Proteomes" id="UP000198571"/>
    </source>
</evidence>
<evidence type="ECO:0000256" key="1">
    <source>
        <dbReference type="SAM" id="SignalP"/>
    </source>
</evidence>
<feature type="signal peptide" evidence="1">
    <location>
        <begin position="1"/>
        <end position="21"/>
    </location>
</feature>
<protein>
    <submittedName>
        <fullName evidence="2">Sporulation lipoprotein YhcN/YlaJ (Spore_YhcN_YlaJ)</fullName>
    </submittedName>
</protein>
<evidence type="ECO:0000313" key="2">
    <source>
        <dbReference type="EMBL" id="SER73334.1"/>
    </source>
</evidence>
<dbReference type="Pfam" id="PF09580">
    <property type="entry name" value="Spore_YhcN_YlaJ"/>
    <property type="match status" value="1"/>
</dbReference>
<gene>
    <name evidence="2" type="ORF">SAMN05518684_103213</name>
</gene>
<dbReference type="InterPro" id="IPR019076">
    <property type="entry name" value="Spore_lipoprot_YhcN/YlaJ-like"/>
</dbReference>
<sequence>MKKMTLCLSLATLMFTGITGCGDMDNANNVEGQRFGGQNRYETGFDGQRMDGTGMGSANYGQRGMMGRETERYGMNTPGGQDQMTGYQGAANQRGGMFGKGQGRGRFGGQQGFADGRGGFFGRGQGGRGFTGGFSRGITGNDRPGMVDSNGLINGRLRGLNRTEGFTQTEGFNQHQADGQLNRGTRGQMDGMAGRTQQQGGRGYFDTDEGRTARKIENRVEDIEGVRDANVIVRDNDVVIAVEARGNNEQIEDEVRSLVANMDDDNQIFVVTERSGVERIQGMEDRLRDGQPFEEVGATFNAMLDDLGDAIQRPFERTR</sequence>
<dbReference type="PROSITE" id="PS51257">
    <property type="entry name" value="PROKAR_LIPOPROTEIN"/>
    <property type="match status" value="1"/>
</dbReference>
<keyword evidence="1" id="KW-0732">Signal</keyword>